<evidence type="ECO:0000313" key="5">
    <source>
        <dbReference type="Proteomes" id="UP001623041"/>
    </source>
</evidence>
<evidence type="ECO:0000259" key="3">
    <source>
        <dbReference type="Pfam" id="PF13439"/>
    </source>
</evidence>
<evidence type="ECO:0000259" key="2">
    <source>
        <dbReference type="Pfam" id="PF00534"/>
    </source>
</evidence>
<reference evidence="4 5" key="1">
    <citation type="submission" date="2024-11" db="EMBL/GenBank/DDBJ databases">
        <authorList>
            <person name="Lucas J.A."/>
        </authorList>
    </citation>
    <scope>NUCLEOTIDE SEQUENCE [LARGE SCALE GENOMIC DNA]</scope>
    <source>
        <strain evidence="4 5">Z 5.4</strain>
    </source>
</reference>
<dbReference type="Pfam" id="PF00534">
    <property type="entry name" value="Glycos_transf_1"/>
    <property type="match status" value="1"/>
</dbReference>
<gene>
    <name evidence="4" type="ORF">ACJEBI_17655</name>
</gene>
<dbReference type="CDD" id="cd03801">
    <property type="entry name" value="GT4_PimA-like"/>
    <property type="match status" value="1"/>
</dbReference>
<dbReference type="InterPro" id="IPR028098">
    <property type="entry name" value="Glyco_trans_4-like_N"/>
</dbReference>
<comment type="similarity">
    <text evidence="1">Belongs to the glycosyltransferase group 1 family. Glycosyltransferase 4 subfamily.</text>
</comment>
<accession>A0ABW8RKN3</accession>
<keyword evidence="4" id="KW-0328">Glycosyltransferase</keyword>
<organism evidence="4 5">
    <name type="scientific">Bacillus salipaludis</name>
    <dbReference type="NCBI Taxonomy" id="2547811"/>
    <lineage>
        <taxon>Bacteria</taxon>
        <taxon>Bacillati</taxon>
        <taxon>Bacillota</taxon>
        <taxon>Bacilli</taxon>
        <taxon>Bacillales</taxon>
        <taxon>Bacillaceae</taxon>
        <taxon>Bacillus</taxon>
    </lineage>
</organism>
<dbReference type="Gene3D" id="3.40.50.2000">
    <property type="entry name" value="Glycogen Phosphorylase B"/>
    <property type="match status" value="2"/>
</dbReference>
<dbReference type="EMBL" id="JBJHQH010000013">
    <property type="protein sequence ID" value="MFK9093294.1"/>
    <property type="molecule type" value="Genomic_DNA"/>
</dbReference>
<dbReference type="SUPFAM" id="SSF53756">
    <property type="entry name" value="UDP-Glycosyltransferase/glycogen phosphorylase"/>
    <property type="match status" value="1"/>
</dbReference>
<dbReference type="PANTHER" id="PTHR45947">
    <property type="entry name" value="SULFOQUINOVOSYL TRANSFERASE SQD2"/>
    <property type="match status" value="1"/>
</dbReference>
<name>A0ABW8RKN3_9BACI</name>
<proteinExistence type="inferred from homology"/>
<evidence type="ECO:0000256" key="1">
    <source>
        <dbReference type="ARBA" id="ARBA00009481"/>
    </source>
</evidence>
<comment type="caution">
    <text evidence="4">The sequence shown here is derived from an EMBL/GenBank/DDBJ whole genome shotgun (WGS) entry which is preliminary data.</text>
</comment>
<dbReference type="Pfam" id="PF13439">
    <property type="entry name" value="Glyco_transf_4"/>
    <property type="match status" value="1"/>
</dbReference>
<keyword evidence="4" id="KW-0808">Transferase</keyword>
<dbReference type="PANTHER" id="PTHR45947:SF3">
    <property type="entry name" value="SULFOQUINOVOSYL TRANSFERASE SQD2"/>
    <property type="match status" value="1"/>
</dbReference>
<sequence length="424" mass="47822">MNNHNSEQVDLDRKPLINWQLTILILCWEFPPNIVGGLSRHVFGLSTHLAEMGHEVHVLTAGNSGLLSFEKMNGVNVHRVNPVNERDDHFLSWIAGLNLAMAFKAEQLTDKIKFDFLHAHDWLVGAASIALKESLSIPLLTTIHATEHGRNNGIHTEMQQFIHDKEQQLILESDQLIVCSEYMRDGLVSIFNAKDEKITIIPNGVEPLEAERNLEEIFPGLKQKKYIFSIGRIVKEKGFETILKAAAIAKEKNLECFFVVAGKGPMLETYQQQISAMSLDKYVTFIGYITDEQRNALIQGSEIAVIPSLYEPFGIVALETMILGKPTIVSNTGGMKGIVKHLQTGMLMVPGDVESLLKQIDFLMNNPEKAEEIGNKGRQIVKNLYGWKRIASETSRVMEDTLLNKRINENRQKETPKNKKRCKQ</sequence>
<feature type="domain" description="Glycosyl transferase family 1" evidence="2">
    <location>
        <begin position="222"/>
        <end position="379"/>
    </location>
</feature>
<dbReference type="EC" id="2.4.-.-" evidence="4"/>
<dbReference type="InterPro" id="IPR050194">
    <property type="entry name" value="Glycosyltransferase_grp1"/>
</dbReference>
<dbReference type="RefSeq" id="WP_406581822.1">
    <property type="nucleotide sequence ID" value="NZ_JBJHQH010000013.1"/>
</dbReference>
<keyword evidence="5" id="KW-1185">Reference proteome</keyword>
<dbReference type="Proteomes" id="UP001623041">
    <property type="component" value="Unassembled WGS sequence"/>
</dbReference>
<feature type="domain" description="Glycosyltransferase subfamily 4-like N-terminal" evidence="3">
    <location>
        <begin position="35"/>
        <end position="206"/>
    </location>
</feature>
<evidence type="ECO:0000313" key="4">
    <source>
        <dbReference type="EMBL" id="MFK9093294.1"/>
    </source>
</evidence>
<protein>
    <submittedName>
        <fullName evidence="4">Glycosyltransferase family 4 protein</fullName>
        <ecNumber evidence="4">2.4.-.-</ecNumber>
    </submittedName>
</protein>
<dbReference type="InterPro" id="IPR001296">
    <property type="entry name" value="Glyco_trans_1"/>
</dbReference>
<dbReference type="GO" id="GO:0016757">
    <property type="term" value="F:glycosyltransferase activity"/>
    <property type="evidence" value="ECO:0007669"/>
    <property type="project" value="UniProtKB-KW"/>
</dbReference>